<accession>A0A4U0NJG5</accession>
<keyword evidence="1" id="KW-0732">Signal</keyword>
<comment type="caution">
    <text evidence="2">The sequence shown here is derived from an EMBL/GenBank/DDBJ whole genome shotgun (WGS) entry which is preliminary data.</text>
</comment>
<feature type="chain" id="PRO_5020336571" description="WG repeat-containing protein" evidence="1">
    <location>
        <begin position="25"/>
        <end position="114"/>
    </location>
</feature>
<dbReference type="AlphaFoldDB" id="A0A4U0NJG5"/>
<evidence type="ECO:0000313" key="2">
    <source>
        <dbReference type="EMBL" id="TJZ50054.1"/>
    </source>
</evidence>
<gene>
    <name evidence="2" type="ORF">FAZ15_21785</name>
</gene>
<evidence type="ECO:0000313" key="3">
    <source>
        <dbReference type="Proteomes" id="UP000306808"/>
    </source>
</evidence>
<keyword evidence="3" id="KW-1185">Reference proteome</keyword>
<dbReference type="Proteomes" id="UP000306808">
    <property type="component" value="Unassembled WGS sequence"/>
</dbReference>
<dbReference type="RefSeq" id="WP_136903494.1">
    <property type="nucleotide sequence ID" value="NZ_SUME01000014.1"/>
</dbReference>
<dbReference type="EMBL" id="SUME01000014">
    <property type="protein sequence ID" value="TJZ50054.1"/>
    <property type="molecule type" value="Genomic_DNA"/>
</dbReference>
<evidence type="ECO:0000256" key="1">
    <source>
        <dbReference type="SAM" id="SignalP"/>
    </source>
</evidence>
<protein>
    <recommendedName>
        <fullName evidence="4">WG repeat-containing protein</fullName>
    </recommendedName>
</protein>
<name>A0A4U0NJG5_9SPHI</name>
<feature type="signal peptide" evidence="1">
    <location>
        <begin position="1"/>
        <end position="24"/>
    </location>
</feature>
<organism evidence="2 3">
    <name type="scientific">Sphingobacterium olei</name>
    <dbReference type="NCBI Taxonomy" id="2571155"/>
    <lineage>
        <taxon>Bacteria</taxon>
        <taxon>Pseudomonadati</taxon>
        <taxon>Bacteroidota</taxon>
        <taxon>Sphingobacteriia</taxon>
        <taxon>Sphingobacteriales</taxon>
        <taxon>Sphingobacteriaceae</taxon>
        <taxon>Sphingobacterium</taxon>
    </lineage>
</organism>
<proteinExistence type="predicted"/>
<dbReference type="OrthoDB" id="697275at2"/>
<evidence type="ECO:0008006" key="4">
    <source>
        <dbReference type="Google" id="ProtNLM"/>
    </source>
</evidence>
<sequence>MKVLLKIVGLLFLLPLMSSFQSKKQYGPDDYLYGVLDTSGRYEKYGYQDKQGKMVIPFGKYYMCFTDTIKTIGFVAIPKQGFWAINKNDEKLFRVVPFGNGPDYVRNGLFRIFY</sequence>
<reference evidence="2 3" key="1">
    <citation type="submission" date="2019-04" db="EMBL/GenBank/DDBJ databases">
        <title>Sphingobacterium olei sp. nov., isolated from oil-contaminated soil.</title>
        <authorList>
            <person name="Liu B."/>
        </authorList>
    </citation>
    <scope>NUCLEOTIDE SEQUENCE [LARGE SCALE GENOMIC DNA]</scope>
    <source>
        <strain evidence="2 3">HAL-9</strain>
    </source>
</reference>